<feature type="region of interest" description="N-terminal hotdog fold" evidence="3">
    <location>
        <begin position="1"/>
        <end position="26"/>
    </location>
</feature>
<dbReference type="GO" id="GO:0004312">
    <property type="term" value="F:fatty acid synthase activity"/>
    <property type="evidence" value="ECO:0007669"/>
    <property type="project" value="TreeGrafter"/>
</dbReference>
<dbReference type="InterPro" id="IPR049551">
    <property type="entry name" value="PKS_DH_C"/>
</dbReference>
<dbReference type="Proteomes" id="UP000031186">
    <property type="component" value="Unassembled WGS sequence"/>
</dbReference>
<dbReference type="GO" id="GO:0044550">
    <property type="term" value="P:secondary metabolite biosynthetic process"/>
    <property type="evidence" value="ECO:0007669"/>
    <property type="project" value="TreeGrafter"/>
</dbReference>
<evidence type="ECO:0000256" key="1">
    <source>
        <dbReference type="ARBA" id="ARBA00022450"/>
    </source>
</evidence>
<dbReference type="InterPro" id="IPR050091">
    <property type="entry name" value="PKS_NRPS_Biosynth_Enz"/>
</dbReference>
<keyword evidence="6" id="KW-1185">Reference proteome</keyword>
<organism evidence="5 6">
    <name type="scientific">Metarhizium anisopliae (strain ARSEF 549)</name>
    <dbReference type="NCBI Taxonomy" id="3151832"/>
    <lineage>
        <taxon>Eukaryota</taxon>
        <taxon>Fungi</taxon>
        <taxon>Dikarya</taxon>
        <taxon>Ascomycota</taxon>
        <taxon>Pezizomycotina</taxon>
        <taxon>Sordariomycetes</taxon>
        <taxon>Hypocreomycetidae</taxon>
        <taxon>Hypocreales</taxon>
        <taxon>Clavicipitaceae</taxon>
        <taxon>Metarhizium</taxon>
    </lineage>
</organism>
<keyword evidence="1" id="KW-0596">Phosphopantetheine</keyword>
<dbReference type="InterPro" id="IPR011032">
    <property type="entry name" value="GroES-like_sf"/>
</dbReference>
<dbReference type="Gene3D" id="3.90.180.10">
    <property type="entry name" value="Medium-chain alcohol dehydrogenases, catalytic domain"/>
    <property type="match status" value="1"/>
</dbReference>
<dbReference type="Gene3D" id="3.10.129.110">
    <property type="entry name" value="Polyketide synthase dehydratase"/>
    <property type="match status" value="1"/>
</dbReference>
<dbReference type="PROSITE" id="PS52019">
    <property type="entry name" value="PKS_MFAS_DH"/>
    <property type="match status" value="1"/>
</dbReference>
<evidence type="ECO:0000313" key="6">
    <source>
        <dbReference type="Proteomes" id="UP000031186"/>
    </source>
</evidence>
<dbReference type="Pfam" id="PF08240">
    <property type="entry name" value="ADH_N"/>
    <property type="match status" value="1"/>
</dbReference>
<dbReference type="InterPro" id="IPR049900">
    <property type="entry name" value="PKS_mFAS_DH"/>
</dbReference>
<dbReference type="AlphaFoldDB" id="A0A0B4FWR5"/>
<dbReference type="GO" id="GO:0016491">
    <property type="term" value="F:oxidoreductase activity"/>
    <property type="evidence" value="ECO:0007669"/>
    <property type="project" value="InterPro"/>
</dbReference>
<dbReference type="InterPro" id="IPR042104">
    <property type="entry name" value="PKS_dehydratase_sf"/>
</dbReference>
<comment type="caution">
    <text evidence="5">The sequence shown here is derived from an EMBL/GenBank/DDBJ whole genome shotgun (WGS) entry which is preliminary data.</text>
</comment>
<evidence type="ECO:0000256" key="2">
    <source>
        <dbReference type="ARBA" id="ARBA00022553"/>
    </source>
</evidence>
<dbReference type="HOGENOM" id="CLU_367082_0_0_1"/>
<sequence>MVSTACNGDGMVQNCHGLLELEYEQTEDSDESYEKMLQDESLKEQYSHAQNACVSRLDPQGFYADMRTWGLDYGPTFANVCEVRNDRDGQSVGSVQIPDVMSWTPTGSDRPHIIHPGTLDAVFHLAFAAVKGGKYDPTTAMVPKSIDSVTISGCVPFQPGTKLPGYSKANKHGLHELVADIVMFDDHSNLPTIVIEGFLCAEIAGASSNNGGNNGVRSLSSKLSWRPALGLLDTEDLGFVLAQHNGRSELVEYLKLLQHWSPSMSVMEVVAGVGADGYLPSTVFNDSSFLSVLKTWDVTTTCGKETQKALLEEQGSPIAILDFTQGDTSDTPPKTYDLVVVSDISSYEPNLEQVIEHMCKVVEGGGTACILASGSILERTQHALEANHMEPTVLQNSEEAGAISAVSQEPSLIISKKPPGACKNATMNGVNGEDNLKHNVVLIQAADPTKAALEVASNLTQSLERHGYTTENFSWTSASDMISVAGKLVISLPEFQQPFLQDVDESDFKNLKKLLLETGKLFWVTALDDPSTAMIDGLTRTVRSEMPGLSLRVFHADGKPTASPTSAASLVDMMVKAFLWTGEDNEFHVKEGLLHVSRIEEDPVLNEEINGLLPGAAKAICSLPLKEVPCPVKLCVLSPGMLSSICLERDDTVEATLEPDYIEINVKATALNFREVLVAMGQMTDSKLGLDAADVVRRVGSSVTVYKVGDRVAMYGHGAHRTIHRSRASYCALISDGMSFEEAATIPTVYATAWNAMGRLAKVKKGQLILIHAAAGGVG</sequence>
<dbReference type="Gene3D" id="3.40.50.720">
    <property type="entry name" value="NAD(P)-binding Rossmann-like Domain"/>
    <property type="match status" value="1"/>
</dbReference>
<accession>A0A0B4FWR5</accession>
<proteinExistence type="predicted"/>
<dbReference type="Pfam" id="PF23114">
    <property type="entry name" value="NAD-bd_HRPKS_sdrA"/>
    <property type="match status" value="1"/>
</dbReference>
<dbReference type="PANTHER" id="PTHR43775">
    <property type="entry name" value="FATTY ACID SYNTHASE"/>
    <property type="match status" value="1"/>
</dbReference>
<feature type="region of interest" description="C-terminal hotdog fold" evidence="3">
    <location>
        <begin position="54"/>
        <end position="209"/>
    </location>
</feature>
<evidence type="ECO:0000313" key="5">
    <source>
        <dbReference type="EMBL" id="KID60704.1"/>
    </source>
</evidence>
<dbReference type="SMART" id="SM00829">
    <property type="entry name" value="PKS_ER"/>
    <property type="match status" value="1"/>
</dbReference>
<name>A0A0B4FWR5_METAF</name>
<feature type="non-terminal residue" evidence="5">
    <location>
        <position position="1"/>
    </location>
</feature>
<dbReference type="CDD" id="cd05195">
    <property type="entry name" value="enoyl_red"/>
    <property type="match status" value="1"/>
</dbReference>
<dbReference type="PANTHER" id="PTHR43775:SF29">
    <property type="entry name" value="ASPERFURANONE POLYKETIDE SYNTHASE AFOG-RELATED"/>
    <property type="match status" value="1"/>
</dbReference>
<protein>
    <submittedName>
        <fullName evidence="5">Beta-ketoacyl synthase</fullName>
    </submittedName>
</protein>
<evidence type="ECO:0000256" key="3">
    <source>
        <dbReference type="PROSITE-ProRule" id="PRU01363"/>
    </source>
</evidence>
<dbReference type="InterPro" id="IPR013154">
    <property type="entry name" value="ADH-like_N"/>
</dbReference>
<dbReference type="SUPFAM" id="SSF50129">
    <property type="entry name" value="GroES-like"/>
    <property type="match status" value="1"/>
</dbReference>
<dbReference type="InterPro" id="IPR056501">
    <property type="entry name" value="NAD-bd_HRPKS_sdrA"/>
</dbReference>
<gene>
    <name evidence="5" type="ORF">MAN_09839</name>
</gene>
<dbReference type="InterPro" id="IPR020843">
    <property type="entry name" value="ER"/>
</dbReference>
<evidence type="ECO:0000259" key="4">
    <source>
        <dbReference type="PROSITE" id="PS52019"/>
    </source>
</evidence>
<dbReference type="EMBL" id="AZNF01000018">
    <property type="protein sequence ID" value="KID60704.1"/>
    <property type="molecule type" value="Genomic_DNA"/>
</dbReference>
<keyword evidence="2" id="KW-0597">Phosphoprotein</keyword>
<comment type="caution">
    <text evidence="3">Lacks conserved residue(s) required for the propagation of feature annotation.</text>
</comment>
<feature type="domain" description="PKS/mFAS DH" evidence="4">
    <location>
        <begin position="1"/>
        <end position="209"/>
    </location>
</feature>
<reference evidence="5 6" key="1">
    <citation type="journal article" date="2014" name="Proc. Natl. Acad. Sci. U.S.A.">
        <title>Trajectory and genomic determinants of fungal-pathogen speciation and host adaptation.</title>
        <authorList>
            <person name="Hu X."/>
            <person name="Xiao G."/>
            <person name="Zheng P."/>
            <person name="Shang Y."/>
            <person name="Su Y."/>
            <person name="Zhang X."/>
            <person name="Liu X."/>
            <person name="Zhan S."/>
            <person name="St Leger R.J."/>
            <person name="Wang C."/>
        </authorList>
    </citation>
    <scope>NUCLEOTIDE SEQUENCE [LARGE SCALE GENOMIC DNA]</scope>
    <source>
        <strain evidence="5 6">ARSEF 549</strain>
    </source>
</reference>
<dbReference type="Pfam" id="PF14765">
    <property type="entry name" value="PS-DH"/>
    <property type="match status" value="1"/>
</dbReference>
<dbReference type="GO" id="GO:0006633">
    <property type="term" value="P:fatty acid biosynthetic process"/>
    <property type="evidence" value="ECO:0007669"/>
    <property type="project" value="TreeGrafter"/>
</dbReference>
<dbReference type="VEuPathDB" id="FungiDB:MAN_09839"/>